<dbReference type="AlphaFoldDB" id="A0A0L0FBL0"/>
<feature type="non-terminal residue" evidence="3">
    <location>
        <position position="138"/>
    </location>
</feature>
<organism evidence="3 4">
    <name type="scientific">Sphaeroforma arctica JP610</name>
    <dbReference type="NCBI Taxonomy" id="667725"/>
    <lineage>
        <taxon>Eukaryota</taxon>
        <taxon>Ichthyosporea</taxon>
        <taxon>Ichthyophonida</taxon>
        <taxon>Sphaeroforma</taxon>
    </lineage>
</organism>
<evidence type="ECO:0000256" key="1">
    <source>
        <dbReference type="SAM" id="MobiDB-lite"/>
    </source>
</evidence>
<evidence type="ECO:0000259" key="2">
    <source>
        <dbReference type="Pfam" id="PF03450"/>
    </source>
</evidence>
<evidence type="ECO:0000313" key="3">
    <source>
        <dbReference type="EMBL" id="KNC73473.1"/>
    </source>
</evidence>
<dbReference type="Proteomes" id="UP000054560">
    <property type="component" value="Unassembled WGS sequence"/>
</dbReference>
<keyword evidence="4" id="KW-1185">Reference proteome</keyword>
<proteinExistence type="predicted"/>
<evidence type="ECO:0000313" key="4">
    <source>
        <dbReference type="Proteomes" id="UP000054560"/>
    </source>
</evidence>
<dbReference type="EMBL" id="KQ245572">
    <property type="protein sequence ID" value="KNC73473.1"/>
    <property type="molecule type" value="Genomic_DNA"/>
</dbReference>
<dbReference type="Gene3D" id="3.30.390.50">
    <property type="entry name" value="CO dehydrogenase flavoprotein, C-terminal domain"/>
    <property type="match status" value="1"/>
</dbReference>
<dbReference type="InterPro" id="IPR036683">
    <property type="entry name" value="CO_DH_flav_C_dom_sf"/>
</dbReference>
<feature type="domain" description="CO dehydrogenase flavoprotein C-terminal" evidence="2">
    <location>
        <begin position="2"/>
        <end position="75"/>
    </location>
</feature>
<feature type="non-terminal residue" evidence="3">
    <location>
        <position position="1"/>
    </location>
</feature>
<protein>
    <recommendedName>
        <fullName evidence="2">CO dehydrogenase flavoprotein C-terminal domain-containing protein</fullName>
    </recommendedName>
</protein>
<name>A0A0L0FBL0_9EUKA</name>
<dbReference type="Pfam" id="PF03450">
    <property type="entry name" value="CO_deh_flav_C"/>
    <property type="match status" value="1"/>
</dbReference>
<dbReference type="InterPro" id="IPR005107">
    <property type="entry name" value="CO_DH_flav_C"/>
</dbReference>
<feature type="compositionally biased region" description="Basic and acidic residues" evidence="1">
    <location>
        <begin position="124"/>
        <end position="138"/>
    </location>
</feature>
<reference evidence="3 4" key="1">
    <citation type="submission" date="2011-02" db="EMBL/GenBank/DDBJ databases">
        <title>The Genome Sequence of Sphaeroforma arctica JP610.</title>
        <authorList>
            <consortium name="The Broad Institute Genome Sequencing Platform"/>
            <person name="Russ C."/>
            <person name="Cuomo C."/>
            <person name="Young S.K."/>
            <person name="Zeng Q."/>
            <person name="Gargeya S."/>
            <person name="Alvarado L."/>
            <person name="Berlin A."/>
            <person name="Chapman S.B."/>
            <person name="Chen Z."/>
            <person name="Freedman E."/>
            <person name="Gellesch M."/>
            <person name="Goldberg J."/>
            <person name="Griggs A."/>
            <person name="Gujja S."/>
            <person name="Heilman E."/>
            <person name="Heiman D."/>
            <person name="Howarth C."/>
            <person name="Mehta T."/>
            <person name="Neiman D."/>
            <person name="Pearson M."/>
            <person name="Roberts A."/>
            <person name="Saif S."/>
            <person name="Shea T."/>
            <person name="Shenoy N."/>
            <person name="Sisk P."/>
            <person name="Stolte C."/>
            <person name="Sykes S."/>
            <person name="White J."/>
            <person name="Yandava C."/>
            <person name="Burger G."/>
            <person name="Gray M.W."/>
            <person name="Holland P.W.H."/>
            <person name="King N."/>
            <person name="Lang F.B.F."/>
            <person name="Roger A.J."/>
            <person name="Ruiz-Trillo I."/>
            <person name="Haas B."/>
            <person name="Nusbaum C."/>
            <person name="Birren B."/>
        </authorList>
    </citation>
    <scope>NUCLEOTIDE SEQUENCE [LARGE SCALE GENOMIC DNA]</scope>
    <source>
        <strain evidence="3 4">JP610</strain>
    </source>
</reference>
<dbReference type="GeneID" id="25914473"/>
<dbReference type="RefSeq" id="XP_014147375.1">
    <property type="nucleotide sequence ID" value="XM_014291900.1"/>
</dbReference>
<sequence length="138" mass="15062">VASRKRNAHAAVNAAFNLSFTPSGVCVRALILFGGVCAHKGMWRAKGLEAYVCGKALCDDNTLQHALSVLTEDILRANTDMAKGSHTAEPQDEGKEEEEEEEEEDRFTCLSAVNAGKTRTRTRTRTERHAEKEKATAG</sequence>
<dbReference type="OrthoDB" id="8300278at2759"/>
<accession>A0A0L0FBL0</accession>
<feature type="region of interest" description="Disordered" evidence="1">
    <location>
        <begin position="80"/>
        <end position="138"/>
    </location>
</feature>
<dbReference type="SUPFAM" id="SSF55447">
    <property type="entry name" value="CO dehydrogenase flavoprotein C-terminal domain-like"/>
    <property type="match status" value="1"/>
</dbReference>
<feature type="compositionally biased region" description="Acidic residues" evidence="1">
    <location>
        <begin position="90"/>
        <end position="105"/>
    </location>
</feature>
<gene>
    <name evidence="3" type="ORF">SARC_13969</name>
</gene>